<evidence type="ECO:0000313" key="2">
    <source>
        <dbReference type="Proteomes" id="UP001385892"/>
    </source>
</evidence>
<proteinExistence type="predicted"/>
<protein>
    <submittedName>
        <fullName evidence="1">Uncharacterized protein</fullName>
    </submittedName>
</protein>
<sequence>MPDRNDRVHGRVVHHDVELPVELRRDGHRLADLLAPADVGPHQRRLASPPAALMLPSPPVLRGALGNDELCAVAASTRAMPSPMPWPAPVSVTVSVTVTVTVTVTGATLPFESPATGCSLTP</sequence>
<reference evidence="1 2" key="1">
    <citation type="submission" date="2024-03" db="EMBL/GenBank/DDBJ databases">
        <title>Novel species of the genus Variovorax.</title>
        <authorList>
            <person name="Liu Q."/>
            <person name="Xin Y.-H."/>
        </authorList>
    </citation>
    <scope>NUCLEOTIDE SEQUENCE [LARGE SCALE GENOMIC DNA]</scope>
    <source>
        <strain evidence="1 2">KACC 18900</strain>
    </source>
</reference>
<name>A0ABU8WDB8_9BURK</name>
<dbReference type="EMBL" id="JBBKZT010000001">
    <property type="protein sequence ID" value="MEJ8845488.1"/>
    <property type="molecule type" value="Genomic_DNA"/>
</dbReference>
<organism evidence="1 2">
    <name type="scientific">Variovorax rhizosphaerae</name>
    <dbReference type="NCBI Taxonomy" id="1836200"/>
    <lineage>
        <taxon>Bacteria</taxon>
        <taxon>Pseudomonadati</taxon>
        <taxon>Pseudomonadota</taxon>
        <taxon>Betaproteobacteria</taxon>
        <taxon>Burkholderiales</taxon>
        <taxon>Comamonadaceae</taxon>
        <taxon>Variovorax</taxon>
    </lineage>
</organism>
<dbReference type="Proteomes" id="UP001385892">
    <property type="component" value="Unassembled WGS sequence"/>
</dbReference>
<dbReference type="RefSeq" id="WP_340340654.1">
    <property type="nucleotide sequence ID" value="NZ_JBBKZT010000001.1"/>
</dbReference>
<keyword evidence="2" id="KW-1185">Reference proteome</keyword>
<evidence type="ECO:0000313" key="1">
    <source>
        <dbReference type="EMBL" id="MEJ8845488.1"/>
    </source>
</evidence>
<accession>A0ABU8WDB8</accession>
<gene>
    <name evidence="1" type="ORF">WKW82_02440</name>
</gene>
<comment type="caution">
    <text evidence="1">The sequence shown here is derived from an EMBL/GenBank/DDBJ whole genome shotgun (WGS) entry which is preliminary data.</text>
</comment>